<evidence type="ECO:0000256" key="1">
    <source>
        <dbReference type="ARBA" id="ARBA00005953"/>
    </source>
</evidence>
<sequence length="136" mass="15167">MHGVRIRPADTDMQGIVHASRYGVFFEAAFVEAFRTVAGSFDFLARSGVDLVMAEITIRYRSPARFDDLLEIAVRRRHIGTTSLVISYQGRVGGHDVVLASARYVAFAPGELAKTAIPDKLREVFERIPPEPDHRP</sequence>
<name>A0A3E0H4E8_9PSEU</name>
<gene>
    <name evidence="4" type="ORF">BCF44_114154</name>
</gene>
<feature type="domain" description="Thioesterase" evidence="3">
    <location>
        <begin position="14"/>
        <end position="95"/>
    </location>
</feature>
<dbReference type="PANTHER" id="PTHR31793">
    <property type="entry name" value="4-HYDROXYBENZOYL-COA THIOESTERASE FAMILY MEMBER"/>
    <property type="match status" value="1"/>
</dbReference>
<keyword evidence="5" id="KW-1185">Reference proteome</keyword>
<accession>A0A3E0H4E8</accession>
<dbReference type="Pfam" id="PF03061">
    <property type="entry name" value="4HBT"/>
    <property type="match status" value="1"/>
</dbReference>
<dbReference type="InterPro" id="IPR006684">
    <property type="entry name" value="YbgC/YbaW"/>
</dbReference>
<evidence type="ECO:0000256" key="2">
    <source>
        <dbReference type="ARBA" id="ARBA00022801"/>
    </source>
</evidence>
<dbReference type="EMBL" id="QUNO01000014">
    <property type="protein sequence ID" value="REH38129.1"/>
    <property type="molecule type" value="Genomic_DNA"/>
</dbReference>
<evidence type="ECO:0000313" key="4">
    <source>
        <dbReference type="EMBL" id="REH38129.1"/>
    </source>
</evidence>
<dbReference type="InterPro" id="IPR006683">
    <property type="entry name" value="Thioestr_dom"/>
</dbReference>
<dbReference type="CDD" id="cd00586">
    <property type="entry name" value="4HBT"/>
    <property type="match status" value="1"/>
</dbReference>
<protein>
    <submittedName>
        <fullName evidence="4">Acyl-CoA thioester hydrolase</fullName>
    </submittedName>
</protein>
<comment type="similarity">
    <text evidence="1">Belongs to the 4-hydroxybenzoyl-CoA thioesterase family.</text>
</comment>
<comment type="caution">
    <text evidence="4">The sequence shown here is derived from an EMBL/GenBank/DDBJ whole genome shotgun (WGS) entry which is preliminary data.</text>
</comment>
<dbReference type="AlphaFoldDB" id="A0A3E0H4E8"/>
<dbReference type="GO" id="GO:0047617">
    <property type="term" value="F:fatty acyl-CoA hydrolase activity"/>
    <property type="evidence" value="ECO:0007669"/>
    <property type="project" value="TreeGrafter"/>
</dbReference>
<dbReference type="Gene3D" id="3.10.129.10">
    <property type="entry name" value="Hotdog Thioesterase"/>
    <property type="match status" value="1"/>
</dbReference>
<dbReference type="InterPro" id="IPR050563">
    <property type="entry name" value="4-hydroxybenzoyl-CoA_TE"/>
</dbReference>
<evidence type="ECO:0000259" key="3">
    <source>
        <dbReference type="Pfam" id="PF03061"/>
    </source>
</evidence>
<dbReference type="SUPFAM" id="SSF54637">
    <property type="entry name" value="Thioesterase/thiol ester dehydrase-isomerase"/>
    <property type="match status" value="1"/>
</dbReference>
<dbReference type="PIRSF" id="PIRSF003230">
    <property type="entry name" value="YbgC"/>
    <property type="match status" value="1"/>
</dbReference>
<reference evidence="4 5" key="1">
    <citation type="submission" date="2018-08" db="EMBL/GenBank/DDBJ databases">
        <title>Genomic Encyclopedia of Archaeal and Bacterial Type Strains, Phase II (KMG-II): from individual species to whole genera.</title>
        <authorList>
            <person name="Goeker M."/>
        </authorList>
    </citation>
    <scope>NUCLEOTIDE SEQUENCE [LARGE SCALE GENOMIC DNA]</scope>
    <source>
        <strain evidence="4 5">DSM 45791</strain>
    </source>
</reference>
<organism evidence="4 5">
    <name type="scientific">Kutzneria buriramensis</name>
    <dbReference type="NCBI Taxonomy" id="1045776"/>
    <lineage>
        <taxon>Bacteria</taxon>
        <taxon>Bacillati</taxon>
        <taxon>Actinomycetota</taxon>
        <taxon>Actinomycetes</taxon>
        <taxon>Pseudonocardiales</taxon>
        <taxon>Pseudonocardiaceae</taxon>
        <taxon>Kutzneria</taxon>
    </lineage>
</organism>
<proteinExistence type="inferred from homology"/>
<dbReference type="PANTHER" id="PTHR31793:SF27">
    <property type="entry name" value="NOVEL THIOESTERASE SUPERFAMILY DOMAIN AND SAPOSIN A-TYPE DOMAIN CONTAINING PROTEIN (0610012H03RIK)"/>
    <property type="match status" value="1"/>
</dbReference>
<evidence type="ECO:0000313" key="5">
    <source>
        <dbReference type="Proteomes" id="UP000256269"/>
    </source>
</evidence>
<dbReference type="Proteomes" id="UP000256269">
    <property type="component" value="Unassembled WGS sequence"/>
</dbReference>
<keyword evidence="2 4" id="KW-0378">Hydrolase</keyword>
<dbReference type="InterPro" id="IPR029069">
    <property type="entry name" value="HotDog_dom_sf"/>
</dbReference>